<name>A0ABU3US84_9ACTN</name>
<dbReference type="RefSeq" id="WP_143608300.1">
    <property type="nucleotide sequence ID" value="NZ_CP107955.1"/>
</dbReference>
<keyword evidence="2" id="KW-1185">Reference proteome</keyword>
<dbReference type="Proteomes" id="UP001257627">
    <property type="component" value="Unassembled WGS sequence"/>
</dbReference>
<protein>
    <submittedName>
        <fullName evidence="1">Uncharacterized protein</fullName>
    </submittedName>
</protein>
<sequence>MIEPLPELPRPEFTVSHVESSPEVPPDIARKLLETGIPGGLIGYEYRPLTEAMFLGGIRCSGVVALATSGLLGRICVDVATGEIVHIPQVDSTTVTHVNRELGLFTRCVCSVQ</sequence>
<proteinExistence type="predicted"/>
<organism evidence="1 2">
    <name type="scientific">Streptomyces mirabilis</name>
    <dbReference type="NCBI Taxonomy" id="68239"/>
    <lineage>
        <taxon>Bacteria</taxon>
        <taxon>Bacillati</taxon>
        <taxon>Actinomycetota</taxon>
        <taxon>Actinomycetes</taxon>
        <taxon>Kitasatosporales</taxon>
        <taxon>Streptomycetaceae</taxon>
        <taxon>Streptomyces</taxon>
    </lineage>
</organism>
<gene>
    <name evidence="1" type="ORF">PU648_31520</name>
</gene>
<evidence type="ECO:0000313" key="2">
    <source>
        <dbReference type="Proteomes" id="UP001257627"/>
    </source>
</evidence>
<reference evidence="1 2" key="1">
    <citation type="submission" date="2023-02" db="EMBL/GenBank/DDBJ databases">
        <authorList>
            <person name="Maleckis M."/>
        </authorList>
    </citation>
    <scope>NUCLEOTIDE SEQUENCE [LARGE SCALE GENOMIC DNA]</scope>
    <source>
        <strain evidence="1 2">P8-A2</strain>
    </source>
</reference>
<accession>A0ABU3US84</accession>
<dbReference type="EMBL" id="JARAKF010000001">
    <property type="protein sequence ID" value="MDU8996801.1"/>
    <property type="molecule type" value="Genomic_DNA"/>
</dbReference>
<evidence type="ECO:0000313" key="1">
    <source>
        <dbReference type="EMBL" id="MDU8996801.1"/>
    </source>
</evidence>
<comment type="caution">
    <text evidence="1">The sequence shown here is derived from an EMBL/GenBank/DDBJ whole genome shotgun (WGS) entry which is preliminary data.</text>
</comment>